<accession>A0A0S3T250</accession>
<feature type="compositionally biased region" description="Basic and acidic residues" evidence="1">
    <location>
        <begin position="7"/>
        <end position="35"/>
    </location>
</feature>
<dbReference type="Proteomes" id="UP000291084">
    <property type="component" value="Chromosome 10"/>
</dbReference>
<keyword evidence="3" id="KW-1185">Reference proteome</keyword>
<proteinExistence type="predicted"/>
<organism evidence="2 3">
    <name type="scientific">Vigna angularis var. angularis</name>
    <dbReference type="NCBI Taxonomy" id="157739"/>
    <lineage>
        <taxon>Eukaryota</taxon>
        <taxon>Viridiplantae</taxon>
        <taxon>Streptophyta</taxon>
        <taxon>Embryophyta</taxon>
        <taxon>Tracheophyta</taxon>
        <taxon>Spermatophyta</taxon>
        <taxon>Magnoliopsida</taxon>
        <taxon>eudicotyledons</taxon>
        <taxon>Gunneridae</taxon>
        <taxon>Pentapetalae</taxon>
        <taxon>rosids</taxon>
        <taxon>fabids</taxon>
        <taxon>Fabales</taxon>
        <taxon>Fabaceae</taxon>
        <taxon>Papilionoideae</taxon>
        <taxon>50 kb inversion clade</taxon>
        <taxon>NPAAA clade</taxon>
        <taxon>indigoferoid/millettioid clade</taxon>
        <taxon>Phaseoleae</taxon>
        <taxon>Vigna</taxon>
    </lineage>
</organism>
<evidence type="ECO:0000313" key="2">
    <source>
        <dbReference type="EMBL" id="BAT99109.1"/>
    </source>
</evidence>
<evidence type="ECO:0000256" key="1">
    <source>
        <dbReference type="SAM" id="MobiDB-lite"/>
    </source>
</evidence>
<name>A0A0S3T250_PHAAN</name>
<sequence length="117" mass="14101">MGSTNDDGNKGDDNRVGDDGDNCRDEGGRVGERRCTNSRSKWMHNVGKMEKLQAYKVEEERPRERRKTQGNLLRERRCRFRRGRKWRFRRGRRHKFGQRENDRGKKMHRVSSYAKKF</sequence>
<protein>
    <submittedName>
        <fullName evidence="2">Uncharacterized protein</fullName>
    </submittedName>
</protein>
<evidence type="ECO:0000313" key="3">
    <source>
        <dbReference type="Proteomes" id="UP000291084"/>
    </source>
</evidence>
<feature type="compositionally biased region" description="Basic residues" evidence="1">
    <location>
        <begin position="105"/>
        <end position="117"/>
    </location>
</feature>
<feature type="region of interest" description="Disordered" evidence="1">
    <location>
        <begin position="91"/>
        <end position="117"/>
    </location>
</feature>
<dbReference type="AlphaFoldDB" id="A0A0S3T250"/>
<dbReference type="EMBL" id="AP015043">
    <property type="protein sequence ID" value="BAT99109.1"/>
    <property type="molecule type" value="Genomic_DNA"/>
</dbReference>
<gene>
    <name evidence="2" type="primary">Vigan.10G049400</name>
    <name evidence="2" type="ORF">VIGAN_10049400</name>
</gene>
<feature type="region of interest" description="Disordered" evidence="1">
    <location>
        <begin position="1"/>
        <end position="36"/>
    </location>
</feature>
<reference evidence="2 3" key="1">
    <citation type="journal article" date="2015" name="Sci. Rep.">
        <title>The power of single molecule real-time sequencing technology in the de novo assembly of a eukaryotic genome.</title>
        <authorList>
            <person name="Sakai H."/>
            <person name="Naito K."/>
            <person name="Ogiso-Tanaka E."/>
            <person name="Takahashi Y."/>
            <person name="Iseki K."/>
            <person name="Muto C."/>
            <person name="Satou K."/>
            <person name="Teruya K."/>
            <person name="Shiroma A."/>
            <person name="Shimoji M."/>
            <person name="Hirano T."/>
            <person name="Itoh T."/>
            <person name="Kaga A."/>
            <person name="Tomooka N."/>
        </authorList>
    </citation>
    <scope>NUCLEOTIDE SEQUENCE [LARGE SCALE GENOMIC DNA]</scope>
    <source>
        <strain evidence="3">cv. Shumari</strain>
    </source>
</reference>